<dbReference type="InterPro" id="IPR000210">
    <property type="entry name" value="BTB/POZ_dom"/>
</dbReference>
<dbReference type="AlphaFoldDB" id="A0A1D2M9X5"/>
<reference evidence="2 3" key="1">
    <citation type="journal article" date="2016" name="Genome Biol. Evol.">
        <title>Gene Family Evolution Reflects Adaptation to Soil Environmental Stressors in the Genome of the Collembolan Orchesella cincta.</title>
        <authorList>
            <person name="Faddeeva-Vakhrusheva A."/>
            <person name="Derks M.F."/>
            <person name="Anvar S.Y."/>
            <person name="Agamennone V."/>
            <person name="Suring W."/>
            <person name="Smit S."/>
            <person name="van Straalen N.M."/>
            <person name="Roelofs D."/>
        </authorList>
    </citation>
    <scope>NUCLEOTIDE SEQUENCE [LARGE SCALE GENOMIC DNA]</scope>
    <source>
        <tissue evidence="2">Mixed pool</tissue>
    </source>
</reference>
<dbReference type="CDD" id="cd18186">
    <property type="entry name" value="BTB_POZ_ZBTB_KLHL-like"/>
    <property type="match status" value="1"/>
</dbReference>
<accession>A0A1D2M9X5</accession>
<feature type="domain" description="BTB" evidence="1">
    <location>
        <begin position="207"/>
        <end position="252"/>
    </location>
</feature>
<dbReference type="SUPFAM" id="SSF54695">
    <property type="entry name" value="POZ domain"/>
    <property type="match status" value="1"/>
</dbReference>
<dbReference type="Gene3D" id="3.30.710.10">
    <property type="entry name" value="Potassium Channel Kv1.1, Chain A"/>
    <property type="match status" value="1"/>
</dbReference>
<name>A0A1D2M9X5_ORCCI</name>
<evidence type="ECO:0000259" key="1">
    <source>
        <dbReference type="Pfam" id="PF00651"/>
    </source>
</evidence>
<keyword evidence="3" id="KW-1185">Reference proteome</keyword>
<comment type="caution">
    <text evidence="2">The sequence shown here is derived from an EMBL/GenBank/DDBJ whole genome shotgun (WGS) entry which is preliminary data.</text>
</comment>
<gene>
    <name evidence="2" type="ORF">Ocin01_16902</name>
</gene>
<evidence type="ECO:0000313" key="2">
    <source>
        <dbReference type="EMBL" id="ODM89780.1"/>
    </source>
</evidence>
<organism evidence="2 3">
    <name type="scientific">Orchesella cincta</name>
    <name type="common">Springtail</name>
    <name type="synonym">Podura cincta</name>
    <dbReference type="NCBI Taxonomy" id="48709"/>
    <lineage>
        <taxon>Eukaryota</taxon>
        <taxon>Metazoa</taxon>
        <taxon>Ecdysozoa</taxon>
        <taxon>Arthropoda</taxon>
        <taxon>Hexapoda</taxon>
        <taxon>Collembola</taxon>
        <taxon>Entomobryomorpha</taxon>
        <taxon>Entomobryoidea</taxon>
        <taxon>Orchesellidae</taxon>
        <taxon>Orchesellinae</taxon>
        <taxon>Orchesella</taxon>
    </lineage>
</organism>
<dbReference type="EMBL" id="LJIJ01002376">
    <property type="protein sequence ID" value="ODM89780.1"/>
    <property type="molecule type" value="Genomic_DNA"/>
</dbReference>
<protein>
    <recommendedName>
        <fullName evidence="1">BTB domain-containing protein</fullName>
    </recommendedName>
</protein>
<dbReference type="InterPro" id="IPR011333">
    <property type="entry name" value="SKP1/BTB/POZ_sf"/>
</dbReference>
<sequence length="280" mass="31556">MIVSLVNVNDVEVSNYGPLTSKGFEMNLTVNDIVPKPFPQGTQREEEYCKNLYDILRGKKINDWNLSIYFEWDPSRTMGRLRLQGKLLDTLQEVCGENIKLRVNGEIRYKRVIDNSQILPPAFHASSPTMTFSLLYDASSPKQVSFCRHSALAMTTSFREYQRIFVDQMNTITIKVSLLVDDEYLHEGGSDLENLRGTCKRIQLNNVRSDVSILPANSADVLLANKCFLAAHSPVLDALFEGSFKEAKTNVIKWVFCGMRKSVTGLCLHSGFPTSTQSSI</sequence>
<evidence type="ECO:0000313" key="3">
    <source>
        <dbReference type="Proteomes" id="UP000094527"/>
    </source>
</evidence>
<dbReference type="Pfam" id="PF00651">
    <property type="entry name" value="BTB"/>
    <property type="match status" value="1"/>
</dbReference>
<proteinExistence type="predicted"/>
<dbReference type="Proteomes" id="UP000094527">
    <property type="component" value="Unassembled WGS sequence"/>
</dbReference>